<dbReference type="Gene3D" id="1.10.640.10">
    <property type="entry name" value="Haem peroxidase domain superfamily, animal type"/>
    <property type="match status" value="1"/>
</dbReference>
<dbReference type="EMBL" id="PGOL01000073">
    <property type="protein sequence ID" value="PKI77807.1"/>
    <property type="molecule type" value="Genomic_DNA"/>
</dbReference>
<dbReference type="AlphaFoldDB" id="A0A2I0LAU8"/>
<evidence type="ECO:0008006" key="7">
    <source>
        <dbReference type="Google" id="ProtNLM"/>
    </source>
</evidence>
<dbReference type="GO" id="GO:0004601">
    <property type="term" value="F:peroxidase activity"/>
    <property type="evidence" value="ECO:0007669"/>
    <property type="project" value="InterPro"/>
</dbReference>
<evidence type="ECO:0000313" key="5">
    <source>
        <dbReference type="EMBL" id="PKI77807.1"/>
    </source>
</evidence>
<evidence type="ECO:0000256" key="4">
    <source>
        <dbReference type="ARBA" id="ARBA00023004"/>
    </source>
</evidence>
<sequence>MLMIPISHWEDLTEDEEVITALQEVYGDDVEKLDLLVGLQAEKKITGFAISETAFFIFLLMATRRLEADRFFTSNFNAKTYTEEGLEWVNATETLKDVIDRHFPDMTKKWMRSSSAFSVWDSPPTRTSWIPLYLRPAT</sequence>
<dbReference type="InterPro" id="IPR050783">
    <property type="entry name" value="Oxylipin_biosynth_metab"/>
</dbReference>
<accession>A0A2I0LAU8</accession>
<gene>
    <name evidence="5" type="ORF">CRG98_001771</name>
</gene>
<dbReference type="PROSITE" id="PS50292">
    <property type="entry name" value="PEROXIDASE_3"/>
    <property type="match status" value="1"/>
</dbReference>
<dbReference type="Proteomes" id="UP000233551">
    <property type="component" value="Unassembled WGS sequence"/>
</dbReference>
<dbReference type="Pfam" id="PF03098">
    <property type="entry name" value="An_peroxidase"/>
    <property type="match status" value="1"/>
</dbReference>
<evidence type="ECO:0000313" key="6">
    <source>
        <dbReference type="Proteomes" id="UP000233551"/>
    </source>
</evidence>
<comment type="caution">
    <text evidence="5">The sequence shown here is derived from an EMBL/GenBank/DDBJ whole genome shotgun (WGS) entry which is preliminary data.</text>
</comment>
<evidence type="ECO:0000256" key="1">
    <source>
        <dbReference type="ARBA" id="ARBA00022723"/>
    </source>
</evidence>
<dbReference type="InterPro" id="IPR019791">
    <property type="entry name" value="Haem_peroxidase_animal"/>
</dbReference>
<keyword evidence="3" id="KW-0560">Oxidoreductase</keyword>
<dbReference type="SUPFAM" id="SSF48113">
    <property type="entry name" value="Heme-dependent peroxidases"/>
    <property type="match status" value="1"/>
</dbReference>
<keyword evidence="4" id="KW-0408">Iron</keyword>
<keyword evidence="6" id="KW-1185">Reference proteome</keyword>
<name>A0A2I0LAU8_PUNGR</name>
<keyword evidence="1" id="KW-0479">Metal-binding</keyword>
<dbReference type="InterPro" id="IPR010255">
    <property type="entry name" value="Haem_peroxidase_sf"/>
</dbReference>
<proteinExistence type="predicted"/>
<evidence type="ECO:0000256" key="3">
    <source>
        <dbReference type="ARBA" id="ARBA00023002"/>
    </source>
</evidence>
<dbReference type="STRING" id="22663.A0A2I0LAU8"/>
<dbReference type="GO" id="GO:0020037">
    <property type="term" value="F:heme binding"/>
    <property type="evidence" value="ECO:0007669"/>
    <property type="project" value="InterPro"/>
</dbReference>
<dbReference type="GO" id="GO:0006979">
    <property type="term" value="P:response to oxidative stress"/>
    <property type="evidence" value="ECO:0007669"/>
    <property type="project" value="InterPro"/>
</dbReference>
<dbReference type="GO" id="GO:0006631">
    <property type="term" value="P:fatty acid metabolic process"/>
    <property type="evidence" value="ECO:0007669"/>
    <property type="project" value="UniProtKB-ARBA"/>
</dbReference>
<dbReference type="GO" id="GO:0016702">
    <property type="term" value="F:oxidoreductase activity, acting on single donors with incorporation of molecular oxygen, incorporation of two atoms of oxygen"/>
    <property type="evidence" value="ECO:0007669"/>
    <property type="project" value="TreeGrafter"/>
</dbReference>
<keyword evidence="2" id="KW-0223">Dioxygenase</keyword>
<dbReference type="InterPro" id="IPR037120">
    <property type="entry name" value="Haem_peroxidase_sf_animal"/>
</dbReference>
<organism evidence="5 6">
    <name type="scientific">Punica granatum</name>
    <name type="common">Pomegranate</name>
    <dbReference type="NCBI Taxonomy" id="22663"/>
    <lineage>
        <taxon>Eukaryota</taxon>
        <taxon>Viridiplantae</taxon>
        <taxon>Streptophyta</taxon>
        <taxon>Embryophyta</taxon>
        <taxon>Tracheophyta</taxon>
        <taxon>Spermatophyta</taxon>
        <taxon>Magnoliopsida</taxon>
        <taxon>eudicotyledons</taxon>
        <taxon>Gunneridae</taxon>
        <taxon>Pentapetalae</taxon>
        <taxon>rosids</taxon>
        <taxon>malvids</taxon>
        <taxon>Myrtales</taxon>
        <taxon>Lythraceae</taxon>
        <taxon>Punica</taxon>
    </lineage>
</organism>
<dbReference type="GO" id="GO:0046872">
    <property type="term" value="F:metal ion binding"/>
    <property type="evidence" value="ECO:0007669"/>
    <property type="project" value="UniProtKB-KW"/>
</dbReference>
<reference evidence="5 6" key="1">
    <citation type="submission" date="2017-11" db="EMBL/GenBank/DDBJ databases">
        <title>De-novo sequencing of pomegranate (Punica granatum L.) genome.</title>
        <authorList>
            <person name="Akparov Z."/>
            <person name="Amiraslanov A."/>
            <person name="Hajiyeva S."/>
            <person name="Abbasov M."/>
            <person name="Kaur K."/>
            <person name="Hamwieh A."/>
            <person name="Solovyev V."/>
            <person name="Salamov A."/>
            <person name="Braich B."/>
            <person name="Kosarev P."/>
            <person name="Mahmoud A."/>
            <person name="Hajiyev E."/>
            <person name="Babayeva S."/>
            <person name="Izzatullayeva V."/>
            <person name="Mammadov A."/>
            <person name="Mammadov A."/>
            <person name="Sharifova S."/>
            <person name="Ojaghi J."/>
            <person name="Eynullazada K."/>
            <person name="Bayramov B."/>
            <person name="Abdulazimova A."/>
            <person name="Shahmuradov I."/>
        </authorList>
    </citation>
    <scope>NUCLEOTIDE SEQUENCE [LARGE SCALE GENOMIC DNA]</scope>
    <source>
        <strain evidence="6">cv. AG2017</strain>
        <tissue evidence="5">Leaf</tissue>
    </source>
</reference>
<protein>
    <recommendedName>
        <fullName evidence="7">Alpha-dioxygenase 2-like</fullName>
    </recommendedName>
</protein>
<evidence type="ECO:0000256" key="2">
    <source>
        <dbReference type="ARBA" id="ARBA00022964"/>
    </source>
</evidence>
<dbReference type="PANTHER" id="PTHR11903">
    <property type="entry name" value="PROSTAGLANDIN G/H SYNTHASE"/>
    <property type="match status" value="1"/>
</dbReference>
<dbReference type="PANTHER" id="PTHR11903:SF25">
    <property type="entry name" value="ALPHA-DIOXYGENASE 2"/>
    <property type="match status" value="1"/>
</dbReference>